<sequence length="86" mass="9684">MDQRMLGGADRSGDPNKGLELMRRQKVEHQEQRWTQWNNGAFERDEARSSGRREKTNERGGGRGTGEKAADVPCARSRCPAPSIRT</sequence>
<dbReference type="Proteomes" id="UP000287651">
    <property type="component" value="Unassembled WGS sequence"/>
</dbReference>
<reference evidence="2 3" key="1">
    <citation type="journal article" date="2014" name="Agronomy (Basel)">
        <title>A Draft Genome Sequence for Ensete ventricosum, the Drought-Tolerant Tree Against Hunger.</title>
        <authorList>
            <person name="Harrison J."/>
            <person name="Moore K.A."/>
            <person name="Paszkiewicz K."/>
            <person name="Jones T."/>
            <person name="Grant M."/>
            <person name="Ambacheew D."/>
            <person name="Muzemil S."/>
            <person name="Studholme D.J."/>
        </authorList>
    </citation>
    <scope>NUCLEOTIDE SEQUENCE [LARGE SCALE GENOMIC DNA]</scope>
</reference>
<protein>
    <submittedName>
        <fullName evidence="2">Uncharacterized protein</fullName>
    </submittedName>
</protein>
<dbReference type="AlphaFoldDB" id="A0A426X091"/>
<comment type="caution">
    <text evidence="2">The sequence shown here is derived from an EMBL/GenBank/DDBJ whole genome shotgun (WGS) entry which is preliminary data.</text>
</comment>
<name>A0A426X091_ENSVE</name>
<evidence type="ECO:0000313" key="2">
    <source>
        <dbReference type="EMBL" id="RRT32880.1"/>
    </source>
</evidence>
<accession>A0A426X091</accession>
<evidence type="ECO:0000256" key="1">
    <source>
        <dbReference type="SAM" id="MobiDB-lite"/>
    </source>
</evidence>
<evidence type="ECO:0000313" key="3">
    <source>
        <dbReference type="Proteomes" id="UP000287651"/>
    </source>
</evidence>
<proteinExistence type="predicted"/>
<feature type="compositionally biased region" description="Basic and acidic residues" evidence="1">
    <location>
        <begin position="20"/>
        <end position="32"/>
    </location>
</feature>
<organism evidence="2 3">
    <name type="scientific">Ensete ventricosum</name>
    <name type="common">Abyssinian banana</name>
    <name type="synonym">Musa ensete</name>
    <dbReference type="NCBI Taxonomy" id="4639"/>
    <lineage>
        <taxon>Eukaryota</taxon>
        <taxon>Viridiplantae</taxon>
        <taxon>Streptophyta</taxon>
        <taxon>Embryophyta</taxon>
        <taxon>Tracheophyta</taxon>
        <taxon>Spermatophyta</taxon>
        <taxon>Magnoliopsida</taxon>
        <taxon>Liliopsida</taxon>
        <taxon>Zingiberales</taxon>
        <taxon>Musaceae</taxon>
        <taxon>Ensete</taxon>
    </lineage>
</organism>
<dbReference type="EMBL" id="AMZH03030460">
    <property type="protein sequence ID" value="RRT32880.1"/>
    <property type="molecule type" value="Genomic_DNA"/>
</dbReference>
<gene>
    <name evidence="2" type="ORF">B296_00041562</name>
</gene>
<feature type="compositionally biased region" description="Basic and acidic residues" evidence="1">
    <location>
        <begin position="42"/>
        <end position="70"/>
    </location>
</feature>
<feature type="region of interest" description="Disordered" evidence="1">
    <location>
        <begin position="1"/>
        <end position="86"/>
    </location>
</feature>